<name>A0A1V4ES49_9BACL</name>
<dbReference type="EMBL" id="MWPS01000027">
    <property type="protein sequence ID" value="OPG15584.1"/>
    <property type="molecule type" value="Genomic_DNA"/>
</dbReference>
<dbReference type="AlphaFoldDB" id="A0A1V4ES49"/>
<gene>
    <name evidence="1" type="ORF">B2M26_10975</name>
</gene>
<dbReference type="Proteomes" id="UP000190229">
    <property type="component" value="Unassembled WGS sequence"/>
</dbReference>
<evidence type="ECO:0008006" key="3">
    <source>
        <dbReference type="Google" id="ProtNLM"/>
    </source>
</evidence>
<dbReference type="SUPFAM" id="SSF88723">
    <property type="entry name" value="PIN domain-like"/>
    <property type="match status" value="1"/>
</dbReference>
<organism evidence="1 2">
    <name type="scientific">Ferroacidibacillus organovorans</name>
    <dbReference type="NCBI Taxonomy" id="1765683"/>
    <lineage>
        <taxon>Bacteria</taxon>
        <taxon>Bacillati</taxon>
        <taxon>Bacillota</taxon>
        <taxon>Bacilli</taxon>
        <taxon>Bacillales</taxon>
        <taxon>Alicyclobacillaceae</taxon>
        <taxon>Ferroacidibacillus</taxon>
    </lineage>
</organism>
<comment type="caution">
    <text evidence="1">The sequence shown here is derived from an EMBL/GenBank/DDBJ whole genome shotgun (WGS) entry which is preliminary data.</text>
</comment>
<proteinExistence type="predicted"/>
<dbReference type="CDD" id="cd18687">
    <property type="entry name" value="PIN_VapC-like"/>
    <property type="match status" value="1"/>
</dbReference>
<evidence type="ECO:0000313" key="2">
    <source>
        <dbReference type="Proteomes" id="UP000190229"/>
    </source>
</evidence>
<dbReference type="InterPro" id="IPR029060">
    <property type="entry name" value="PIN-like_dom_sf"/>
</dbReference>
<protein>
    <recommendedName>
        <fullName evidence="3">DNA-binding protein</fullName>
    </recommendedName>
</protein>
<evidence type="ECO:0000313" key="1">
    <source>
        <dbReference type="EMBL" id="OPG15584.1"/>
    </source>
</evidence>
<reference evidence="1 2" key="1">
    <citation type="submission" date="2017-02" db="EMBL/GenBank/DDBJ databases">
        <title>Draft genome of Acidibacillus ferrooxidans Huett2.</title>
        <authorList>
            <person name="Schopf S."/>
        </authorList>
    </citation>
    <scope>NUCLEOTIDE SEQUENCE [LARGE SCALE GENOMIC DNA]</scope>
    <source>
        <strain evidence="1 2">Huett2</strain>
    </source>
</reference>
<sequence>MESVYVETTIPSYLTSRLSRDIVIAAQQQITREWWDGTRSDFLLYVSEAVLDECRAGDQELAQRRLGVVTEFPVLRITNEVIKLAETYVQLLEIPERAKVDAVHLSVAVIYEIDYLLTWNCKHLAHGGIRTKIHRYNRKQELHEPMIVTPLELMGGTDDEME</sequence>
<dbReference type="RefSeq" id="WP_079291169.1">
    <property type="nucleotide sequence ID" value="NZ_MWPS01000027.1"/>
</dbReference>
<keyword evidence="2" id="KW-1185">Reference proteome</keyword>
<accession>A0A1V4ES49</accession>